<organism evidence="4 5">
    <name type="scientific">Allomesorhizobium camelthorni</name>
    <dbReference type="NCBI Taxonomy" id="475069"/>
    <lineage>
        <taxon>Bacteria</taxon>
        <taxon>Pseudomonadati</taxon>
        <taxon>Pseudomonadota</taxon>
        <taxon>Alphaproteobacteria</taxon>
        <taxon>Hyphomicrobiales</taxon>
        <taxon>Phyllobacteriaceae</taxon>
        <taxon>Allomesorhizobium</taxon>
    </lineage>
</organism>
<dbReference type="Proteomes" id="UP001642900">
    <property type="component" value="Unassembled WGS sequence"/>
</dbReference>
<evidence type="ECO:0000259" key="3">
    <source>
        <dbReference type="Pfam" id="PF00089"/>
    </source>
</evidence>
<keyword evidence="5" id="KW-1185">Reference proteome</keyword>
<name>A0A6G4WNY5_9HYPH</name>
<dbReference type="InterPro" id="IPR043504">
    <property type="entry name" value="Peptidase_S1_PA_chymotrypsin"/>
</dbReference>
<dbReference type="RefSeq" id="WP_165034121.1">
    <property type="nucleotide sequence ID" value="NZ_JAAKZF010000131.1"/>
</dbReference>
<proteinExistence type="predicted"/>
<evidence type="ECO:0000256" key="1">
    <source>
        <dbReference type="ARBA" id="ARBA00022729"/>
    </source>
</evidence>
<evidence type="ECO:0000313" key="5">
    <source>
        <dbReference type="Proteomes" id="UP001642900"/>
    </source>
</evidence>
<dbReference type="Pfam" id="PF00089">
    <property type="entry name" value="Trypsin"/>
    <property type="match status" value="1"/>
</dbReference>
<dbReference type="PANTHER" id="PTHR15462:SF8">
    <property type="entry name" value="SERINE PROTEASE"/>
    <property type="match status" value="1"/>
</dbReference>
<dbReference type="PANTHER" id="PTHR15462">
    <property type="entry name" value="SERINE PROTEASE"/>
    <property type="match status" value="1"/>
</dbReference>
<dbReference type="AlphaFoldDB" id="A0A6G4WNY5"/>
<dbReference type="SUPFAM" id="SSF50494">
    <property type="entry name" value="Trypsin-like serine proteases"/>
    <property type="match status" value="1"/>
</dbReference>
<sequence>MFYSGWLISTLALGVGALSSTSAMTQTLEPPFFGKDPRQGEVVIPKAIDPNYKHIGYLKFTRIEDGQKHWCTAQFVLPRVLLTAAHCIDEFGNGRLNTDYQFYQINYYGDPITISEGTAPACHKYPDKWTLSAETTYFRMRFDYAFILLDTDSKAGTGDILPISDQLTNKEVFTLGYEKDANSLPTAPNSNSVGRDHPNDHLFQHLYSFKPALALNEDYWRGQSGGAWIVDTPSPTVVSVTAWYASSFGGNEPRLYGPMFDAETQSTLNYVAAGCQ</sequence>
<dbReference type="EMBL" id="JAAKZF010000131">
    <property type="protein sequence ID" value="NGO55777.1"/>
    <property type="molecule type" value="Genomic_DNA"/>
</dbReference>
<dbReference type="InterPro" id="IPR001254">
    <property type="entry name" value="Trypsin_dom"/>
</dbReference>
<keyword evidence="1 2" id="KW-0732">Signal</keyword>
<evidence type="ECO:0000256" key="2">
    <source>
        <dbReference type="SAM" id="SignalP"/>
    </source>
</evidence>
<gene>
    <name evidence="4" type="ORF">G6N73_33000</name>
</gene>
<protein>
    <submittedName>
        <fullName evidence="4">Trypsin-like serine protease</fullName>
    </submittedName>
</protein>
<dbReference type="GO" id="GO:0004252">
    <property type="term" value="F:serine-type endopeptidase activity"/>
    <property type="evidence" value="ECO:0007669"/>
    <property type="project" value="InterPro"/>
</dbReference>
<dbReference type="Gene3D" id="2.40.10.10">
    <property type="entry name" value="Trypsin-like serine proteases"/>
    <property type="match status" value="2"/>
</dbReference>
<feature type="domain" description="Peptidase S1" evidence="3">
    <location>
        <begin position="62"/>
        <end position="258"/>
    </location>
</feature>
<reference evidence="4 5" key="1">
    <citation type="submission" date="2020-02" db="EMBL/GenBank/DDBJ databases">
        <title>Genome sequence of strain CCNWXJ40-4.</title>
        <authorList>
            <person name="Gao J."/>
            <person name="Sun J."/>
        </authorList>
    </citation>
    <scope>NUCLEOTIDE SEQUENCE [LARGE SCALE GENOMIC DNA]</scope>
    <source>
        <strain evidence="4 5">CCNWXJ 40-4</strain>
    </source>
</reference>
<evidence type="ECO:0000313" key="4">
    <source>
        <dbReference type="EMBL" id="NGO55777.1"/>
    </source>
</evidence>
<accession>A0A6G4WNY5</accession>
<dbReference type="InterPro" id="IPR009003">
    <property type="entry name" value="Peptidase_S1_PA"/>
</dbReference>
<dbReference type="InterPro" id="IPR050966">
    <property type="entry name" value="Glutamyl_endopeptidase"/>
</dbReference>
<dbReference type="GO" id="GO:0006508">
    <property type="term" value="P:proteolysis"/>
    <property type="evidence" value="ECO:0007669"/>
    <property type="project" value="InterPro"/>
</dbReference>
<comment type="caution">
    <text evidence="4">The sequence shown here is derived from an EMBL/GenBank/DDBJ whole genome shotgun (WGS) entry which is preliminary data.</text>
</comment>
<feature type="signal peptide" evidence="2">
    <location>
        <begin position="1"/>
        <end position="25"/>
    </location>
</feature>
<feature type="chain" id="PRO_5026260855" evidence="2">
    <location>
        <begin position="26"/>
        <end position="276"/>
    </location>
</feature>